<evidence type="ECO:0000256" key="6">
    <source>
        <dbReference type="SAM" id="MobiDB-lite"/>
    </source>
</evidence>
<feature type="non-terminal residue" evidence="9">
    <location>
        <position position="1"/>
    </location>
</feature>
<gene>
    <name evidence="9" type="ORF">L914_09850</name>
</gene>
<dbReference type="SFLD" id="SFLDS00052">
    <property type="entry name" value="Ferric_Reductase_Domain"/>
    <property type="match status" value="1"/>
</dbReference>
<dbReference type="InterPro" id="IPR039261">
    <property type="entry name" value="FNR_nucleotide-bd"/>
</dbReference>
<dbReference type="Gene3D" id="3.40.50.80">
    <property type="entry name" value="Nucleotide-binding domain of ferredoxin-NADP reductase (FNR) module"/>
    <property type="match status" value="1"/>
</dbReference>
<dbReference type="PANTHER" id="PTHR11972">
    <property type="entry name" value="NADPH OXIDASE"/>
    <property type="match status" value="1"/>
</dbReference>
<feature type="region of interest" description="Disordered" evidence="6">
    <location>
        <begin position="584"/>
        <end position="609"/>
    </location>
</feature>
<organism evidence="9">
    <name type="scientific">Phytophthora nicotianae</name>
    <name type="common">Potato buckeye rot agent</name>
    <name type="synonym">Phytophthora parasitica</name>
    <dbReference type="NCBI Taxonomy" id="4792"/>
    <lineage>
        <taxon>Eukaryota</taxon>
        <taxon>Sar</taxon>
        <taxon>Stramenopiles</taxon>
        <taxon>Oomycota</taxon>
        <taxon>Peronosporomycetes</taxon>
        <taxon>Peronosporales</taxon>
        <taxon>Peronosporaceae</taxon>
        <taxon>Phytophthora</taxon>
    </lineage>
</organism>
<evidence type="ECO:0000313" key="9">
    <source>
        <dbReference type="EMBL" id="ETM44980.1"/>
    </source>
</evidence>
<dbReference type="SUPFAM" id="SSF52343">
    <property type="entry name" value="Ferredoxin reductase-like, C-terminal NADP-linked domain"/>
    <property type="match status" value="1"/>
</dbReference>
<feature type="domain" description="FAD-binding FR-type" evidence="8">
    <location>
        <begin position="395"/>
        <end position="498"/>
    </location>
</feature>
<dbReference type="InterPro" id="IPR013121">
    <property type="entry name" value="Fe_red_NAD-bd_6"/>
</dbReference>
<evidence type="ECO:0000256" key="1">
    <source>
        <dbReference type="ARBA" id="ARBA00004141"/>
    </source>
</evidence>
<dbReference type="InterPro" id="IPR050369">
    <property type="entry name" value="RBOH/FRE"/>
</dbReference>
<dbReference type="PROSITE" id="PS51384">
    <property type="entry name" value="FAD_FR"/>
    <property type="match status" value="1"/>
</dbReference>
<feature type="transmembrane region" description="Helical" evidence="7">
    <location>
        <begin position="326"/>
        <end position="346"/>
    </location>
</feature>
<feature type="transmembrane region" description="Helical" evidence="7">
    <location>
        <begin position="275"/>
        <end position="297"/>
    </location>
</feature>
<dbReference type="SFLD" id="SFLDG01168">
    <property type="entry name" value="Ferric_reductase_subgroup_(FRE"/>
    <property type="match status" value="1"/>
</dbReference>
<name>W2N8W7_PHYNI</name>
<dbReference type="EMBL" id="KI693193">
    <property type="protein sequence ID" value="ETM44980.1"/>
    <property type="molecule type" value="Genomic_DNA"/>
</dbReference>
<reference evidence="9" key="1">
    <citation type="submission" date="2013-11" db="EMBL/GenBank/DDBJ databases">
        <title>The Genome Sequence of Phytophthora parasitica IAC_01/95.</title>
        <authorList>
            <consortium name="The Broad Institute Genomics Platform"/>
            <person name="Russ C."/>
            <person name="Tyler B."/>
            <person name="Panabieres F."/>
            <person name="Shan W."/>
            <person name="Tripathy S."/>
            <person name="Grunwald N."/>
            <person name="Machado M."/>
            <person name="Johnson C.S."/>
            <person name="Arredondo F."/>
            <person name="Hong C."/>
            <person name="Coffey M."/>
            <person name="Young S.K."/>
            <person name="Zeng Q."/>
            <person name="Gargeya S."/>
            <person name="Fitzgerald M."/>
            <person name="Abouelleil A."/>
            <person name="Alvarado L."/>
            <person name="Chapman S.B."/>
            <person name="Gainer-Dewar J."/>
            <person name="Goldberg J."/>
            <person name="Griggs A."/>
            <person name="Gujja S."/>
            <person name="Hansen M."/>
            <person name="Howarth C."/>
            <person name="Imamovic A."/>
            <person name="Ireland A."/>
            <person name="Larimer J."/>
            <person name="McCowan C."/>
            <person name="Murphy C."/>
            <person name="Pearson M."/>
            <person name="Poon T.W."/>
            <person name="Priest M."/>
            <person name="Roberts A."/>
            <person name="Saif S."/>
            <person name="Shea T."/>
            <person name="Sykes S."/>
            <person name="Wortman J."/>
            <person name="Nusbaum C."/>
            <person name="Birren B."/>
        </authorList>
    </citation>
    <scope>NUCLEOTIDE SEQUENCE [LARGE SCALE GENOMIC DNA]</scope>
    <source>
        <strain evidence="9">IAC_01/95</strain>
    </source>
</reference>
<dbReference type="InterPro" id="IPR017927">
    <property type="entry name" value="FAD-bd_FR_type"/>
</dbReference>
<dbReference type="Pfam" id="PF08030">
    <property type="entry name" value="NAD_binding_6"/>
    <property type="match status" value="1"/>
</dbReference>
<proteinExistence type="predicted"/>
<keyword evidence="3 7" id="KW-1133">Transmembrane helix</keyword>
<feature type="transmembrane region" description="Helical" evidence="7">
    <location>
        <begin position="378"/>
        <end position="396"/>
    </location>
</feature>
<keyword evidence="4" id="KW-0560">Oxidoreductase</keyword>
<dbReference type="AlphaFoldDB" id="W2N8W7"/>
<dbReference type="Proteomes" id="UP000054532">
    <property type="component" value="Unassembled WGS sequence"/>
</dbReference>
<feature type="transmembrane region" description="Helical" evidence="7">
    <location>
        <begin position="99"/>
        <end position="120"/>
    </location>
</feature>
<evidence type="ECO:0000256" key="3">
    <source>
        <dbReference type="ARBA" id="ARBA00022989"/>
    </source>
</evidence>
<dbReference type="Pfam" id="PF08022">
    <property type="entry name" value="FAD_binding_8"/>
    <property type="match status" value="1"/>
</dbReference>
<evidence type="ECO:0000256" key="2">
    <source>
        <dbReference type="ARBA" id="ARBA00022692"/>
    </source>
</evidence>
<protein>
    <recommendedName>
        <fullName evidence="8">FAD-binding FR-type domain-containing protein</fullName>
    </recommendedName>
</protein>
<feature type="transmembrane region" description="Helical" evidence="7">
    <location>
        <begin position="140"/>
        <end position="160"/>
    </location>
</feature>
<dbReference type="GO" id="GO:0016491">
    <property type="term" value="F:oxidoreductase activity"/>
    <property type="evidence" value="ECO:0007669"/>
    <property type="project" value="UniProtKB-KW"/>
</dbReference>
<keyword evidence="2 7" id="KW-0812">Transmembrane</keyword>
<sequence length="800" mass="89675">TRSYYSPHGSKRTHILALIMSARVDMERRRAPLSPPRSPDTDPDLDLLLDQDLNDDEFDRLVASRTSPKGSKRMRLLQKPQKAAALQMMAKARRSGAKVFLKFCSAWILFGLLWIRWPIFDLEVFPLVEAKLGDKLDVEPFVVSVALVFPFLLAGVIFYWRQESVGSLARWGQQLKVVQWVKARPSIGKRFGLDAVDVVLVSGFLLLQLNLVVGKLLIDKENGKLAKAGIVVRTARAFGMNGLYAMVLSVILVARQSFLHKFFGLSGERAARYHVLTGQFGFIMLVLHGVLYILVWYSQGKVEKMLFPCLAESCTPKQRYGSTRNFFGAVAMLPLLVVAVSSMEWVRRRFFRRFIVLHCLSAGFIVFTALHYYAASFWLVPAIVLYGIYRTVSAFGRGKASVMSATAMSNKVFQLELRRSTTPGSDFSPGQYVYIKVDAIGKEWHPFTISSSPLRNRHSFVLDAKVQGPFTSQVVTLMKTHQLQTVHVDGYYGSEIKLAPHMVFVAGGSGMTPFLSVLDHLKALAELNDRDEVTENSELPRTLWIVWTCRDLEFLEAHAELLDAVNRCSQWKCKIWLHHTHSVSGSEYDEDDDTQTEPDDLSEESSPRAQRFYPPSLERHAFSGHNYMQGLPLFVGTALGCALMMMWVFRLEEFTAKSFVRRTLLPCAGALGAVLGASAVLYLLTRWNARRSGDGAMGVAMGEMELEGLDIASPAAPATPRSMPTPAQSVLSRNFLIEKERPDLSTRLRDVHSEIRESYGMKADVVLLVSGPANLQSDTLLLARELQSPSFKLDQKSFLL</sequence>
<dbReference type="InterPro" id="IPR013112">
    <property type="entry name" value="FAD-bd_8"/>
</dbReference>
<comment type="subcellular location">
    <subcellularLocation>
        <location evidence="1">Membrane</location>
        <topology evidence="1">Multi-pass membrane protein</topology>
    </subcellularLocation>
</comment>
<keyword evidence="5 7" id="KW-0472">Membrane</keyword>
<feature type="compositionally biased region" description="Acidic residues" evidence="6">
    <location>
        <begin position="587"/>
        <end position="603"/>
    </location>
</feature>
<evidence type="ECO:0000256" key="7">
    <source>
        <dbReference type="SAM" id="Phobius"/>
    </source>
</evidence>
<dbReference type="CDD" id="cd06186">
    <property type="entry name" value="NOX_Duox_like_FAD_NADP"/>
    <property type="match status" value="1"/>
</dbReference>
<accession>W2N8W7</accession>
<dbReference type="PRINTS" id="PR00410">
    <property type="entry name" value="PHEHYDRXLASE"/>
</dbReference>
<evidence type="ECO:0000256" key="5">
    <source>
        <dbReference type="ARBA" id="ARBA00023136"/>
    </source>
</evidence>
<dbReference type="GO" id="GO:0005886">
    <property type="term" value="C:plasma membrane"/>
    <property type="evidence" value="ECO:0007669"/>
    <property type="project" value="TreeGrafter"/>
</dbReference>
<dbReference type="Gene3D" id="2.40.30.10">
    <property type="entry name" value="Translation factors"/>
    <property type="match status" value="1"/>
</dbReference>
<feature type="transmembrane region" description="Helical" evidence="7">
    <location>
        <begin position="238"/>
        <end position="254"/>
    </location>
</feature>
<dbReference type="Pfam" id="PF01794">
    <property type="entry name" value="Ferric_reduct"/>
    <property type="match status" value="1"/>
</dbReference>
<dbReference type="PANTHER" id="PTHR11972:SF193">
    <property type="entry name" value="FAD-BINDING FR-TYPE DOMAIN-CONTAINING PROTEIN"/>
    <property type="match status" value="1"/>
</dbReference>
<evidence type="ECO:0000256" key="4">
    <source>
        <dbReference type="ARBA" id="ARBA00023002"/>
    </source>
</evidence>
<evidence type="ECO:0000259" key="8">
    <source>
        <dbReference type="PROSITE" id="PS51384"/>
    </source>
</evidence>
<dbReference type="VEuPathDB" id="FungiDB:PPTG_01648"/>
<dbReference type="InterPro" id="IPR013130">
    <property type="entry name" value="Fe3_Rdtase_TM_dom"/>
</dbReference>
<dbReference type="SUPFAM" id="SSF63380">
    <property type="entry name" value="Riboflavin synthase domain-like"/>
    <property type="match status" value="1"/>
</dbReference>
<feature type="transmembrane region" description="Helical" evidence="7">
    <location>
        <begin position="663"/>
        <end position="684"/>
    </location>
</feature>
<feature type="transmembrane region" description="Helical" evidence="7">
    <location>
        <begin position="631"/>
        <end position="651"/>
    </location>
</feature>
<dbReference type="InterPro" id="IPR017938">
    <property type="entry name" value="Riboflavin_synthase-like_b-brl"/>
</dbReference>